<evidence type="ECO:0000313" key="3">
    <source>
        <dbReference type="EMBL" id="CDQ86986.1"/>
    </source>
</evidence>
<feature type="region of interest" description="Disordered" evidence="1">
    <location>
        <begin position="48"/>
        <end position="70"/>
    </location>
</feature>
<evidence type="ECO:0000313" key="4">
    <source>
        <dbReference type="Proteomes" id="UP000193380"/>
    </source>
</evidence>
<dbReference type="InterPro" id="IPR032745">
    <property type="entry name" value="GRIN_C"/>
</dbReference>
<reference evidence="3" key="1">
    <citation type="journal article" date="2014" name="Nat. Commun.">
        <title>The rainbow trout genome provides novel insights into evolution after whole-genome duplication in vertebrates.</title>
        <authorList>
            <person name="Berthelot C."/>
            <person name="Brunet F."/>
            <person name="Chalopin D."/>
            <person name="Juanchich A."/>
            <person name="Bernard M."/>
            <person name="Noel B."/>
            <person name="Bento P."/>
            <person name="Da Silva C."/>
            <person name="Labadie K."/>
            <person name="Alberti A."/>
            <person name="Aury J.M."/>
            <person name="Louis A."/>
            <person name="Dehais P."/>
            <person name="Bardou P."/>
            <person name="Montfort J."/>
            <person name="Klopp C."/>
            <person name="Cabau C."/>
            <person name="Gaspin C."/>
            <person name="Thorgaard G.H."/>
            <person name="Boussaha M."/>
            <person name="Quillet E."/>
            <person name="Guyomard R."/>
            <person name="Galiana D."/>
            <person name="Bobe J."/>
            <person name="Volff J.N."/>
            <person name="Genet C."/>
            <person name="Wincker P."/>
            <person name="Jaillon O."/>
            <person name="Roest Crollius H."/>
            <person name="Guiguen Y."/>
        </authorList>
    </citation>
    <scope>NUCLEOTIDE SEQUENCE [LARGE SCALE GENOMIC DNA]</scope>
</reference>
<evidence type="ECO:0000259" key="2">
    <source>
        <dbReference type="Pfam" id="PF15235"/>
    </source>
</evidence>
<name>A0A060Y5G1_ONCMY</name>
<sequence>MDVVMATKHPHLRDPAWAKLELRRSASQNTQSSTNTHTPKLTTLQQYIQQPTPSHSQTSQNIHGHGSPLSNERVARWSMCSTSVCSSVSTPETVIWKGGSMTEENPCIMYSARYSRLASESQSSIQTPATPSPFTSPLNTPTQSPTLHTRHNLPQLQYRPSPLTAETPCQTHTPSPMSSPLPIMLPLPSPLSITSPLPSPLAVISCLPSPLSITSPLPSPPAVISCLPSPLSVTSPLPSPPAVISCLPSSLTPKGCQPNPYTDEACSPHKHPSSPFPSPSCRAQGLVSSLSDSQLDGCPRCSCNSAYSGVMNLMTSLPQGSGFREEGTMTSQRELVEVGVQAGSPQGSRLNCRSLQSSLKDYGSDTNLGSPPRSNSIMGYNTYLGSQSILGSPPGEGWEEKLEWEDSISAPLGEMGRRRSCLKRRRSGEWDHSKRRSSMKQVQWDEDGMTWDVYGASLDPVELSSAIQVCLSVWSVEVCVLTLRSSAAIQVCVCVKSVVCIARLFR</sequence>
<feature type="domain" description="G protein-regulated inducer of neurite outgrowth C-terminal" evidence="2">
    <location>
        <begin position="428"/>
        <end position="471"/>
    </location>
</feature>
<dbReference type="AlphaFoldDB" id="A0A060Y5G1"/>
<dbReference type="Proteomes" id="UP000193380">
    <property type="component" value="Unassembled WGS sequence"/>
</dbReference>
<dbReference type="STRING" id="8022.A0A060Y5G1"/>
<reference evidence="3" key="2">
    <citation type="submission" date="2014-03" db="EMBL/GenBank/DDBJ databases">
        <authorList>
            <person name="Genoscope - CEA"/>
        </authorList>
    </citation>
    <scope>NUCLEOTIDE SEQUENCE</scope>
</reference>
<proteinExistence type="predicted"/>
<protein>
    <recommendedName>
        <fullName evidence="2">G protein-regulated inducer of neurite outgrowth C-terminal domain-containing protein</fullName>
    </recommendedName>
</protein>
<dbReference type="Pfam" id="PF15235">
    <property type="entry name" value="GRIN_C"/>
    <property type="match status" value="1"/>
</dbReference>
<organism evidence="3 4">
    <name type="scientific">Oncorhynchus mykiss</name>
    <name type="common">Rainbow trout</name>
    <name type="synonym">Salmo gairdneri</name>
    <dbReference type="NCBI Taxonomy" id="8022"/>
    <lineage>
        <taxon>Eukaryota</taxon>
        <taxon>Metazoa</taxon>
        <taxon>Chordata</taxon>
        <taxon>Craniata</taxon>
        <taxon>Vertebrata</taxon>
        <taxon>Euteleostomi</taxon>
        <taxon>Actinopterygii</taxon>
        <taxon>Neopterygii</taxon>
        <taxon>Teleostei</taxon>
        <taxon>Protacanthopterygii</taxon>
        <taxon>Salmoniformes</taxon>
        <taxon>Salmonidae</taxon>
        <taxon>Salmoninae</taxon>
        <taxon>Oncorhynchus</taxon>
    </lineage>
</organism>
<feature type="compositionally biased region" description="Low complexity" evidence="1">
    <location>
        <begin position="49"/>
        <end position="60"/>
    </location>
</feature>
<feature type="region of interest" description="Disordered" evidence="1">
    <location>
        <begin position="121"/>
        <end position="153"/>
    </location>
</feature>
<accession>A0A060Y5G1</accession>
<dbReference type="PaxDb" id="8022-A0A060Y5G1"/>
<evidence type="ECO:0000256" key="1">
    <source>
        <dbReference type="SAM" id="MobiDB-lite"/>
    </source>
</evidence>
<dbReference type="EMBL" id="FR907608">
    <property type="protein sequence ID" value="CDQ86986.1"/>
    <property type="molecule type" value="Genomic_DNA"/>
</dbReference>
<gene>
    <name evidence="3" type="ORF">GSONMT00050423001</name>
</gene>